<dbReference type="GO" id="GO:0035243">
    <property type="term" value="F:protein-arginine omega-N symmetric methyltransferase activity"/>
    <property type="evidence" value="ECO:0007669"/>
    <property type="project" value="UniProtKB-EC"/>
</dbReference>
<dbReference type="Pfam" id="PF02636">
    <property type="entry name" value="Methyltransf_28"/>
    <property type="match status" value="1"/>
</dbReference>
<evidence type="ECO:0000256" key="4">
    <source>
        <dbReference type="ARBA" id="ARBA00022603"/>
    </source>
</evidence>
<feature type="region of interest" description="Disordered" evidence="8">
    <location>
        <begin position="258"/>
        <end position="282"/>
    </location>
</feature>
<organism evidence="9 10">
    <name type="scientific">Testicularia cyperi</name>
    <dbReference type="NCBI Taxonomy" id="1882483"/>
    <lineage>
        <taxon>Eukaryota</taxon>
        <taxon>Fungi</taxon>
        <taxon>Dikarya</taxon>
        <taxon>Basidiomycota</taxon>
        <taxon>Ustilaginomycotina</taxon>
        <taxon>Ustilaginomycetes</taxon>
        <taxon>Ustilaginales</taxon>
        <taxon>Anthracoideaceae</taxon>
        <taxon>Testicularia</taxon>
    </lineage>
</organism>
<sequence>MMASSSCSARMLARGAVARSATPPSRQLARSTASVFKATSQSVPFSTSVHCRRQEEQHRQQQSGSAQQQPSKAGKDKWSRHRTQYNYDPFTLHPEEKHYTYPLVTAAELAERPASQGRPREVRMLARDFIHDSLYNPNYGYFTKQAVLLPEPTAGSSASTSQSSLPKGQKKRAAAKQETNEKTLEELGLEEEMGLLKESSGFEFANIRNESEFMRLVEERYASFEEQISVLVEEKANVKAGIAQSEQFDKDLLEERRQRRLRRSGSSDSQATVESTGSERVAAHSAAGLELAQARGRAMMARGEGVQEAEVQSMAAKQVWHTPTQIFRPWYGRALARYLVSEYKLYNYPYQDLIVYELGAGSGALANDILDYLEQHEPEIYTRTRYRIVEISSRLAAEQTKRLAKHCANNTVEVVNKSILDWNTRVQEPCFVIALEVLDNLAHDVVRYDTATLQPYQALVSIDDTGDMHELYQPIEDPLIREYLDILASQDSASSAAGSSSPPLPQPLRTPLLRMLPDKLRRGLIPQLPFYPNLSQAHYLPTSSLTLLKTLKEYFPAHRLVMSDFDALPDTCSGINAPVVQTRHRGTMIPVTTYLVLQGYFDIFFPTNFEQLRHTYMSVLSQSSQRHGDTTLPHWNWRHLDSNPVQSARGYFDSFSPSFNPTTANHVSSGSKVKILSHPEFLSTYAEVDKTTLADSSNPMLSWYQNASWFLS</sequence>
<dbReference type="InterPro" id="IPR038375">
    <property type="entry name" value="NDUFAF7_sf"/>
</dbReference>
<dbReference type="STRING" id="1882483.A0A317XWW7"/>
<feature type="region of interest" description="Disordered" evidence="8">
    <location>
        <begin position="152"/>
        <end position="180"/>
    </location>
</feature>
<evidence type="ECO:0000256" key="3">
    <source>
        <dbReference type="ARBA" id="ARBA00011935"/>
    </source>
</evidence>
<proteinExistence type="inferred from homology"/>
<comment type="subcellular location">
    <subcellularLocation>
        <location evidence="1">Mitochondrion</location>
    </subcellularLocation>
</comment>
<dbReference type="InterPro" id="IPR003788">
    <property type="entry name" value="NDUFAF7"/>
</dbReference>
<dbReference type="InterPro" id="IPR029063">
    <property type="entry name" value="SAM-dependent_MTases_sf"/>
</dbReference>
<dbReference type="OrthoDB" id="17415at2759"/>
<dbReference type="Proteomes" id="UP000246740">
    <property type="component" value="Unassembled WGS sequence"/>
</dbReference>
<evidence type="ECO:0000256" key="2">
    <source>
        <dbReference type="ARBA" id="ARBA00005891"/>
    </source>
</evidence>
<dbReference type="EC" id="2.1.1.320" evidence="3"/>
<evidence type="ECO:0000313" key="9">
    <source>
        <dbReference type="EMBL" id="PWZ02602.1"/>
    </source>
</evidence>
<evidence type="ECO:0000256" key="6">
    <source>
        <dbReference type="ARBA" id="ARBA00023128"/>
    </source>
</evidence>
<feature type="compositionally biased region" description="Low complexity" evidence="8">
    <location>
        <begin position="60"/>
        <end position="71"/>
    </location>
</feature>
<name>A0A317XWW7_9BASI</name>
<evidence type="ECO:0000256" key="8">
    <source>
        <dbReference type="SAM" id="MobiDB-lite"/>
    </source>
</evidence>
<evidence type="ECO:0000256" key="1">
    <source>
        <dbReference type="ARBA" id="ARBA00004173"/>
    </source>
</evidence>
<dbReference type="EMBL" id="KZ819188">
    <property type="protein sequence ID" value="PWZ02602.1"/>
    <property type="molecule type" value="Genomic_DNA"/>
</dbReference>
<protein>
    <recommendedName>
        <fullName evidence="3">type II protein arginine methyltransferase</fullName>
        <ecNumber evidence="3">2.1.1.320</ecNumber>
    </recommendedName>
</protein>
<evidence type="ECO:0000256" key="5">
    <source>
        <dbReference type="ARBA" id="ARBA00022679"/>
    </source>
</evidence>
<dbReference type="Gene3D" id="3.40.50.12710">
    <property type="match status" value="1"/>
</dbReference>
<comment type="similarity">
    <text evidence="2">Belongs to the NDUFAF7 family.</text>
</comment>
<dbReference type="GO" id="GO:0005739">
    <property type="term" value="C:mitochondrion"/>
    <property type="evidence" value="ECO:0007669"/>
    <property type="project" value="UniProtKB-SubCell"/>
</dbReference>
<dbReference type="PANTHER" id="PTHR12049">
    <property type="entry name" value="PROTEIN ARGININE METHYLTRANSFERASE NDUFAF7, MITOCHONDRIAL"/>
    <property type="match status" value="1"/>
</dbReference>
<dbReference type="GO" id="GO:0032259">
    <property type="term" value="P:methylation"/>
    <property type="evidence" value="ECO:0007669"/>
    <property type="project" value="UniProtKB-KW"/>
</dbReference>
<feature type="region of interest" description="Disordered" evidence="8">
    <location>
        <begin position="1"/>
        <end position="80"/>
    </location>
</feature>
<keyword evidence="10" id="KW-1185">Reference proteome</keyword>
<evidence type="ECO:0000256" key="7">
    <source>
        <dbReference type="ARBA" id="ARBA00048612"/>
    </source>
</evidence>
<comment type="catalytic activity">
    <reaction evidence="7">
        <text>L-arginyl-[protein] + 2 S-adenosyl-L-methionine = N(omega),N(omega)'-dimethyl-L-arginyl-[protein] + 2 S-adenosyl-L-homocysteine + 2 H(+)</text>
        <dbReference type="Rhea" id="RHEA:48108"/>
        <dbReference type="Rhea" id="RHEA-COMP:10532"/>
        <dbReference type="Rhea" id="RHEA-COMP:11992"/>
        <dbReference type="ChEBI" id="CHEBI:15378"/>
        <dbReference type="ChEBI" id="CHEBI:29965"/>
        <dbReference type="ChEBI" id="CHEBI:57856"/>
        <dbReference type="ChEBI" id="CHEBI:59789"/>
        <dbReference type="ChEBI" id="CHEBI:88221"/>
        <dbReference type="EC" id="2.1.1.320"/>
    </reaction>
</comment>
<reference evidence="9 10" key="1">
    <citation type="journal article" date="2018" name="Mol. Biol. Evol.">
        <title>Broad Genomic Sampling Reveals a Smut Pathogenic Ancestry of the Fungal Clade Ustilaginomycotina.</title>
        <authorList>
            <person name="Kijpornyongpan T."/>
            <person name="Mondo S.J."/>
            <person name="Barry K."/>
            <person name="Sandor L."/>
            <person name="Lee J."/>
            <person name="Lipzen A."/>
            <person name="Pangilinan J."/>
            <person name="LaButti K."/>
            <person name="Hainaut M."/>
            <person name="Henrissat B."/>
            <person name="Grigoriev I.V."/>
            <person name="Spatafora J.W."/>
            <person name="Aime M.C."/>
        </authorList>
    </citation>
    <scope>NUCLEOTIDE SEQUENCE [LARGE SCALE GENOMIC DNA]</scope>
    <source>
        <strain evidence="9 10">MCA 3645</strain>
    </source>
</reference>
<gene>
    <name evidence="9" type="ORF">BCV70DRAFT_196843</name>
</gene>
<dbReference type="SUPFAM" id="SSF53335">
    <property type="entry name" value="S-adenosyl-L-methionine-dependent methyltransferases"/>
    <property type="match status" value="1"/>
</dbReference>
<keyword evidence="6" id="KW-0496">Mitochondrion</keyword>
<keyword evidence="5" id="KW-0808">Transferase</keyword>
<evidence type="ECO:0000313" key="10">
    <source>
        <dbReference type="Proteomes" id="UP000246740"/>
    </source>
</evidence>
<feature type="compositionally biased region" description="Polar residues" evidence="8">
    <location>
        <begin position="264"/>
        <end position="278"/>
    </location>
</feature>
<accession>A0A317XWW7</accession>
<dbReference type="AlphaFoldDB" id="A0A317XWW7"/>
<feature type="compositionally biased region" description="Low complexity" evidence="8">
    <location>
        <begin position="153"/>
        <end position="164"/>
    </location>
</feature>
<feature type="compositionally biased region" description="Polar residues" evidence="8">
    <location>
        <begin position="22"/>
        <end position="49"/>
    </location>
</feature>
<keyword evidence="4" id="KW-0489">Methyltransferase</keyword>
<dbReference type="PANTHER" id="PTHR12049:SF5">
    <property type="entry name" value="PROTEIN ARGININE METHYLTRANSFERASE NDUFAF7 HOMOLOG, MITOCHONDRIAL"/>
    <property type="match status" value="1"/>
</dbReference>
<dbReference type="InParanoid" id="A0A317XWW7"/>